<dbReference type="InterPro" id="IPR001127">
    <property type="entry name" value="PTS_EIIA_1_perm"/>
</dbReference>
<dbReference type="NCBIfam" id="TIGR00826">
    <property type="entry name" value="EIIB_glc"/>
    <property type="match status" value="1"/>
</dbReference>
<feature type="transmembrane region" description="Helical" evidence="12">
    <location>
        <begin position="130"/>
        <end position="150"/>
    </location>
</feature>
<dbReference type="NCBIfam" id="TIGR00830">
    <property type="entry name" value="PTBA"/>
    <property type="match status" value="1"/>
</dbReference>
<dbReference type="InterPro" id="IPR010974">
    <property type="entry name" value="PTS_IIBC_nag"/>
</dbReference>
<gene>
    <name evidence="16" type="ORF">GMB86_07095</name>
</gene>
<keyword evidence="3" id="KW-1003">Cell membrane</keyword>
<dbReference type="FunFam" id="3.30.1360.60:FF:000001">
    <property type="entry name" value="PTS system glucose-specific IIBC component PtsG"/>
    <property type="match status" value="1"/>
</dbReference>
<keyword evidence="4" id="KW-0762">Sugar transport</keyword>
<dbReference type="GO" id="GO:0019866">
    <property type="term" value="C:organelle inner membrane"/>
    <property type="evidence" value="ECO:0007669"/>
    <property type="project" value="InterPro"/>
</dbReference>
<dbReference type="InterPro" id="IPR013013">
    <property type="entry name" value="PTS_EIIC_1"/>
</dbReference>
<dbReference type="InterPro" id="IPR018113">
    <property type="entry name" value="PTrfase_EIIB_Cys"/>
</dbReference>
<dbReference type="PROSITE" id="PS00371">
    <property type="entry name" value="PTS_EIIA_TYPE_1_HIS"/>
    <property type="match status" value="1"/>
</dbReference>
<feature type="transmembrane region" description="Helical" evidence="12">
    <location>
        <begin position="252"/>
        <end position="269"/>
    </location>
</feature>
<dbReference type="RefSeq" id="WP_329602798.1">
    <property type="nucleotide sequence ID" value="NZ_WNHB01000009.1"/>
</dbReference>
<proteinExistence type="predicted"/>
<evidence type="ECO:0000256" key="12">
    <source>
        <dbReference type="SAM" id="Phobius"/>
    </source>
</evidence>
<dbReference type="Gene3D" id="3.30.1360.60">
    <property type="entry name" value="Glucose permease domain IIB"/>
    <property type="match status" value="1"/>
</dbReference>
<dbReference type="GO" id="GO:0090563">
    <property type="term" value="F:protein-phosphocysteine-sugar phosphotransferase activity"/>
    <property type="evidence" value="ECO:0007669"/>
    <property type="project" value="TreeGrafter"/>
</dbReference>
<keyword evidence="6" id="KW-0598">Phosphotransferase system</keyword>
<dbReference type="SUPFAM" id="SSF51261">
    <property type="entry name" value="Duplicated hybrid motif"/>
    <property type="match status" value="1"/>
</dbReference>
<keyword evidence="10 12" id="KW-0472">Membrane</keyword>
<dbReference type="GO" id="GO:0016301">
    <property type="term" value="F:kinase activity"/>
    <property type="evidence" value="ECO:0007669"/>
    <property type="project" value="UniProtKB-KW"/>
</dbReference>
<keyword evidence="5" id="KW-0808">Transferase</keyword>
<evidence type="ECO:0000256" key="6">
    <source>
        <dbReference type="ARBA" id="ARBA00022683"/>
    </source>
</evidence>
<sequence length="636" mass="69048">MLGFLQRIGKALMLPIATLPAAALLLRLGQPDLLNIPFIASAGNAIFANLPIIFAIGIAIGFAKDNNGAAGLAGAIGYFVLSAGVQALNKEVNLDALGGIVTGVIAGLLYNRFHTIKLPDWLAFFGGRRFVPIITSAAMIVLAFIFGFVWPGVQHAFALLGTWMYDLGAFGAALYGMLNRLLLPLGLHHVINTLIWFQFGDYHGAHGEITRFFKHDPSAGLFLSGYFPIMMFGLPAACLAMIAAAKPHKRKAVSGMLIGIAFTSFLTGVTEPIEYSFMFLSPLLYGIHALLTASSMAVSYLLGIHAGFGFSAGAIDFFLNFRIAQKPILLIVQGLIYGGIYFIVFYSLIKRLHLKTPGREDDDDTIENNQNGFKKITSDDKYAVIAAQFIQDLGGVSNITSVDNCTTRLRLTVQDSQLADEHALKKHGAHGVVKLNKKNIQVIVGTNVEFVADSMKNQLKSPFDLSQVSANLDIENKPSNVTLTTNLGHLAFSSPLKGNLLNLEEVPDQVFSQKMMGEGFAIDPKDGIVISPINGKVTSVFPTKHAIGLLSDDGLEILIHIGIDTVNLKGEGFTVYVKEGEYITKGDILITFNLDEIKDKVPSVITPIIFTNLPENKHITLEQTEEVDLKEIIQIM</sequence>
<evidence type="ECO:0000256" key="7">
    <source>
        <dbReference type="ARBA" id="ARBA00022692"/>
    </source>
</evidence>
<evidence type="ECO:0000256" key="5">
    <source>
        <dbReference type="ARBA" id="ARBA00022679"/>
    </source>
</evidence>
<dbReference type="PROSITE" id="PS51093">
    <property type="entry name" value="PTS_EIIA_TYPE_1"/>
    <property type="match status" value="1"/>
</dbReference>
<feature type="transmembrane region" description="Helical" evidence="12">
    <location>
        <begin position="156"/>
        <end position="174"/>
    </location>
</feature>
<dbReference type="InterPro" id="IPR003352">
    <property type="entry name" value="PTS_EIIC"/>
</dbReference>
<evidence type="ECO:0000256" key="10">
    <source>
        <dbReference type="ARBA" id="ARBA00023136"/>
    </source>
</evidence>
<dbReference type="PROSITE" id="PS51103">
    <property type="entry name" value="PTS_EIIC_TYPE_1"/>
    <property type="match status" value="1"/>
</dbReference>
<name>A0A6N8CNR1_9BACI</name>
<dbReference type="PANTHER" id="PTHR30009">
    <property type="entry name" value="CYTOCHROME C-TYPE SYNTHESIS PROTEIN AND PTS TRANSMEMBRANE COMPONENT"/>
    <property type="match status" value="1"/>
</dbReference>
<protein>
    <submittedName>
        <fullName evidence="16">PTS N-acetyl glucosamine transporter subunit IIABC</fullName>
    </submittedName>
</protein>
<feature type="domain" description="PTS EIIC type-1" evidence="15">
    <location>
        <begin position="1"/>
        <end position="361"/>
    </location>
</feature>
<comment type="subcellular location">
    <subcellularLocation>
        <location evidence="1">Cell membrane</location>
        <topology evidence="1">Multi-pass membrane protein</topology>
    </subcellularLocation>
</comment>
<dbReference type="AlphaFoldDB" id="A0A6N8CNR1"/>
<feature type="transmembrane region" description="Helical" evidence="12">
    <location>
        <begin position="69"/>
        <end position="88"/>
    </location>
</feature>
<dbReference type="InterPro" id="IPR050429">
    <property type="entry name" value="PTS_Glucose_EIICBA"/>
</dbReference>
<feature type="domain" description="PTS EIIA type-1" evidence="13">
    <location>
        <begin position="508"/>
        <end position="612"/>
    </location>
</feature>
<evidence type="ECO:0000256" key="9">
    <source>
        <dbReference type="ARBA" id="ARBA00022989"/>
    </source>
</evidence>
<keyword evidence="9 12" id="KW-1133">Transmembrane helix</keyword>
<evidence type="ECO:0000256" key="1">
    <source>
        <dbReference type="ARBA" id="ARBA00004651"/>
    </source>
</evidence>
<dbReference type="NCBIfam" id="TIGR01998">
    <property type="entry name" value="PTS-II-BC-nag"/>
    <property type="match status" value="1"/>
</dbReference>
<dbReference type="Gene3D" id="2.70.70.10">
    <property type="entry name" value="Glucose Permease (Domain IIA)"/>
    <property type="match status" value="1"/>
</dbReference>
<feature type="transmembrane region" description="Helical" evidence="12">
    <location>
        <begin position="12"/>
        <end position="30"/>
    </location>
</feature>
<feature type="transmembrane region" description="Helical" evidence="12">
    <location>
        <begin position="94"/>
        <end position="110"/>
    </location>
</feature>
<dbReference type="EMBL" id="WNHB01000009">
    <property type="protein sequence ID" value="MTT31779.1"/>
    <property type="molecule type" value="Genomic_DNA"/>
</dbReference>
<dbReference type="Pfam" id="PF00358">
    <property type="entry name" value="PTS_EIIA_1"/>
    <property type="match status" value="1"/>
</dbReference>
<evidence type="ECO:0000256" key="3">
    <source>
        <dbReference type="ARBA" id="ARBA00022475"/>
    </source>
</evidence>
<dbReference type="PROSITE" id="PS01035">
    <property type="entry name" value="PTS_EIIB_TYPE_1_CYS"/>
    <property type="match status" value="1"/>
</dbReference>
<evidence type="ECO:0000259" key="15">
    <source>
        <dbReference type="PROSITE" id="PS51103"/>
    </source>
</evidence>
<dbReference type="GO" id="GO:0008982">
    <property type="term" value="F:protein-N(PI)-phosphohistidine-sugar phosphotransferase activity"/>
    <property type="evidence" value="ECO:0007669"/>
    <property type="project" value="InterPro"/>
</dbReference>
<dbReference type="GO" id="GO:0005886">
    <property type="term" value="C:plasma membrane"/>
    <property type="evidence" value="ECO:0007669"/>
    <property type="project" value="UniProtKB-SubCell"/>
</dbReference>
<dbReference type="InterPro" id="IPR036878">
    <property type="entry name" value="Glu_permease_IIB"/>
</dbReference>
<keyword evidence="7 12" id="KW-0812">Transmembrane</keyword>
<evidence type="ECO:0000313" key="16">
    <source>
        <dbReference type="EMBL" id="MTT31779.1"/>
    </source>
</evidence>
<feature type="domain" description="PTS EIIB type-1" evidence="14">
    <location>
        <begin position="383"/>
        <end position="465"/>
    </location>
</feature>
<evidence type="ECO:0000259" key="13">
    <source>
        <dbReference type="PROSITE" id="PS51093"/>
    </source>
</evidence>
<keyword evidence="2" id="KW-0813">Transport</keyword>
<keyword evidence="17" id="KW-1185">Reference proteome</keyword>
<evidence type="ECO:0000259" key="14">
    <source>
        <dbReference type="PROSITE" id="PS51098"/>
    </source>
</evidence>
<reference evidence="16 17" key="1">
    <citation type="submission" date="2019-11" db="EMBL/GenBank/DDBJ databases">
        <title>Terrilactibacillus tamarindus sp. nov. BCM23-1 isolated from bark of Tamarindus indica.</title>
        <authorList>
            <person name="Kingkaew E."/>
            <person name="Tanasupawat S."/>
        </authorList>
    </citation>
    <scope>NUCLEOTIDE SEQUENCE [LARGE SCALE GENOMIC DNA]</scope>
    <source>
        <strain evidence="16 17">BCM23-1</strain>
    </source>
</reference>
<feature type="transmembrane region" description="Helical" evidence="12">
    <location>
        <begin position="327"/>
        <end position="349"/>
    </location>
</feature>
<evidence type="ECO:0000256" key="11">
    <source>
        <dbReference type="PROSITE-ProRule" id="PRU00421"/>
    </source>
</evidence>
<dbReference type="SUPFAM" id="SSF55604">
    <property type="entry name" value="Glucose permease domain IIB"/>
    <property type="match status" value="1"/>
</dbReference>
<evidence type="ECO:0000256" key="4">
    <source>
        <dbReference type="ARBA" id="ARBA00022597"/>
    </source>
</evidence>
<comment type="caution">
    <text evidence="16">The sequence shown here is derived from an EMBL/GenBank/DDBJ whole genome shotgun (WGS) entry which is preliminary data.</text>
</comment>
<feature type="transmembrane region" description="Helical" evidence="12">
    <location>
        <begin position="219"/>
        <end position="245"/>
    </location>
</feature>
<accession>A0A6N8CNR1</accession>
<dbReference type="Proteomes" id="UP000440978">
    <property type="component" value="Unassembled WGS sequence"/>
</dbReference>
<dbReference type="PROSITE" id="PS51098">
    <property type="entry name" value="PTS_EIIB_TYPE_1"/>
    <property type="match status" value="1"/>
</dbReference>
<dbReference type="GO" id="GO:0015572">
    <property type="term" value="F:N-acetylglucosamine transmembrane transporter activity"/>
    <property type="evidence" value="ECO:0007669"/>
    <property type="project" value="InterPro"/>
</dbReference>
<dbReference type="PANTHER" id="PTHR30009:SF4">
    <property type="entry name" value="PTS SYSTEM N-ACETYLGLUCOSAMINE-SPECIFIC EIICBA COMPONENT"/>
    <property type="match status" value="1"/>
</dbReference>
<feature type="transmembrane region" description="Helical" evidence="12">
    <location>
        <begin position="36"/>
        <end position="62"/>
    </location>
</feature>
<evidence type="ECO:0000256" key="2">
    <source>
        <dbReference type="ARBA" id="ARBA00022448"/>
    </source>
</evidence>
<dbReference type="FunFam" id="2.70.70.10:FF:000001">
    <property type="entry name" value="PTS system glucose-specific IIA component"/>
    <property type="match status" value="1"/>
</dbReference>
<organism evidence="16 17">
    <name type="scientific">Terrilactibacillus tamarindi</name>
    <dbReference type="NCBI Taxonomy" id="2599694"/>
    <lineage>
        <taxon>Bacteria</taxon>
        <taxon>Bacillati</taxon>
        <taxon>Bacillota</taxon>
        <taxon>Bacilli</taxon>
        <taxon>Bacillales</taxon>
        <taxon>Bacillaceae</taxon>
        <taxon>Terrilactibacillus</taxon>
    </lineage>
</organism>
<dbReference type="GO" id="GO:0009401">
    <property type="term" value="P:phosphoenolpyruvate-dependent sugar phosphotransferase system"/>
    <property type="evidence" value="ECO:0007669"/>
    <property type="project" value="UniProtKB-KW"/>
</dbReference>
<evidence type="ECO:0000313" key="17">
    <source>
        <dbReference type="Proteomes" id="UP000440978"/>
    </source>
</evidence>
<dbReference type="Pfam" id="PF02378">
    <property type="entry name" value="PTS_EIIC"/>
    <property type="match status" value="1"/>
</dbReference>
<dbReference type="CDD" id="cd00212">
    <property type="entry name" value="PTS_IIB_glc"/>
    <property type="match status" value="1"/>
</dbReference>
<dbReference type="InterPro" id="IPR001996">
    <property type="entry name" value="PTS_IIB_1"/>
</dbReference>
<dbReference type="Pfam" id="PF00367">
    <property type="entry name" value="PTS_EIIB"/>
    <property type="match status" value="1"/>
</dbReference>
<evidence type="ECO:0000256" key="8">
    <source>
        <dbReference type="ARBA" id="ARBA00022777"/>
    </source>
</evidence>
<dbReference type="InterPro" id="IPR011055">
    <property type="entry name" value="Dup_hybrid_motif"/>
</dbReference>
<feature type="active site" description="Phosphocysteine intermediate; for EIIB activity" evidence="11">
    <location>
        <position position="405"/>
    </location>
</feature>
<keyword evidence="8" id="KW-0418">Kinase</keyword>
<dbReference type="GO" id="GO:0015764">
    <property type="term" value="P:N-acetylglucosamine transport"/>
    <property type="evidence" value="ECO:0007669"/>
    <property type="project" value="TreeGrafter"/>
</dbReference>